<feature type="region of interest" description="Disordered" evidence="1">
    <location>
        <begin position="1"/>
        <end position="38"/>
    </location>
</feature>
<keyword evidence="2" id="KW-0472">Membrane</keyword>
<evidence type="ECO:0000313" key="3">
    <source>
        <dbReference type="EMBL" id="QNN62814.1"/>
    </source>
</evidence>
<keyword evidence="4" id="KW-1185">Reference proteome</keyword>
<keyword evidence="2" id="KW-0812">Transmembrane</keyword>
<reference evidence="3 4" key="1">
    <citation type="submission" date="2020-08" db="EMBL/GenBank/DDBJ databases">
        <title>Genome sequence of Leucobacter denitrificans KACC 14055T.</title>
        <authorList>
            <person name="Hyun D.-W."/>
            <person name="Bae J.-W."/>
        </authorList>
    </citation>
    <scope>NUCLEOTIDE SEQUENCE [LARGE SCALE GENOMIC DNA]</scope>
    <source>
        <strain evidence="3 4">KACC 14055</strain>
    </source>
</reference>
<evidence type="ECO:0008006" key="5">
    <source>
        <dbReference type="Google" id="ProtNLM"/>
    </source>
</evidence>
<evidence type="ECO:0000256" key="2">
    <source>
        <dbReference type="SAM" id="Phobius"/>
    </source>
</evidence>
<organism evidence="3 4">
    <name type="scientific">Leucobacter denitrificans</name>
    <dbReference type="NCBI Taxonomy" id="683042"/>
    <lineage>
        <taxon>Bacteria</taxon>
        <taxon>Bacillati</taxon>
        <taxon>Actinomycetota</taxon>
        <taxon>Actinomycetes</taxon>
        <taxon>Micrococcales</taxon>
        <taxon>Microbacteriaceae</taxon>
        <taxon>Leucobacter</taxon>
    </lineage>
</organism>
<accession>A0A7G9S4N9</accession>
<feature type="compositionally biased region" description="Basic and acidic residues" evidence="1">
    <location>
        <begin position="1"/>
        <end position="12"/>
    </location>
</feature>
<dbReference type="RefSeq" id="WP_187555284.1">
    <property type="nucleotide sequence ID" value="NZ_CP060716.1"/>
</dbReference>
<keyword evidence="2" id="KW-1133">Transmembrane helix</keyword>
<feature type="transmembrane region" description="Helical" evidence="2">
    <location>
        <begin position="62"/>
        <end position="82"/>
    </location>
</feature>
<protein>
    <recommendedName>
        <fullName evidence="5">DNA polymerase III subunit gamma/tau</fullName>
    </recommendedName>
</protein>
<sequence>MRSGTGDERESATHSGWTVEGRGPDAEQQPTVDPPIEIVADEAAELTSTEEPTEKSGQMSNLTVVMLGIVGGISLLYAWIWMSWAQYYSVVNAAVAAGSGSIGGVLQQIVFWIAPLAPILWFICALATVRNDQRKLTVALLIGLIVTFPLPMVFSSGAAL</sequence>
<name>A0A7G9S4N9_9MICO</name>
<evidence type="ECO:0000313" key="4">
    <source>
        <dbReference type="Proteomes" id="UP000515934"/>
    </source>
</evidence>
<feature type="transmembrane region" description="Helical" evidence="2">
    <location>
        <begin position="136"/>
        <end position="154"/>
    </location>
</feature>
<dbReference type="AlphaFoldDB" id="A0A7G9S4N9"/>
<dbReference type="EMBL" id="CP060716">
    <property type="protein sequence ID" value="QNN62814.1"/>
    <property type="molecule type" value="Genomic_DNA"/>
</dbReference>
<gene>
    <name evidence="3" type="ORF">H9L06_11510</name>
</gene>
<proteinExistence type="predicted"/>
<dbReference type="Proteomes" id="UP000515934">
    <property type="component" value="Chromosome"/>
</dbReference>
<evidence type="ECO:0000256" key="1">
    <source>
        <dbReference type="SAM" id="MobiDB-lite"/>
    </source>
</evidence>
<feature type="transmembrane region" description="Helical" evidence="2">
    <location>
        <begin position="109"/>
        <end position="129"/>
    </location>
</feature>
<dbReference type="KEGG" id="ldn:H9L06_11510"/>